<keyword evidence="5" id="KW-0456">Lyase</keyword>
<dbReference type="SUPFAM" id="SSF53383">
    <property type="entry name" value="PLP-dependent transferases"/>
    <property type="match status" value="1"/>
</dbReference>
<dbReference type="GO" id="GO:0018826">
    <property type="term" value="F:methionine gamma-lyase activity"/>
    <property type="evidence" value="ECO:0007669"/>
    <property type="project" value="UniProtKB-EC"/>
</dbReference>
<sequence length="411" mass="44788">MDYKASEHIQDLQYFGEFGGVNPSISDSSTYTFLSAKTMFDTFEGNTEGCYLYSRHSSPSNLYLGEAMAQLEGTEAANVYASGMGAISAVIMQLCNANEHIVCSRTIYGGTFAFLKNFLKKFNISTSFIDITDLEIVEQAITTETKMIYCEAVSNPLLEVANIRALSNLAKKYGIPLVVDNTFSPLNINAAKLGADVVVHSLTKFINGSSDCVAGAVCASSEFCLSLKDVNNGAGMLLGSTLDSLRAASILKNMRTLHVRIKKHSENAQYLANAFERDGLKVVYPGLKSHQGHETMKTQMNSEYGFGGLMTLDVGSLDKANTLMELMQKEKLGYLAVSLGFYKTLFSAPGTSTSSEIPLEEQEKLGLSQGLIRFSIGLDNNIHETYLSMRSCMEQLGILGKTVRPILTKVP</sequence>
<dbReference type="RefSeq" id="WP_112379580.1">
    <property type="nucleotide sequence ID" value="NZ_CP030104.1"/>
</dbReference>
<dbReference type="GO" id="GO:0030170">
    <property type="term" value="F:pyridoxal phosphate binding"/>
    <property type="evidence" value="ECO:0007669"/>
    <property type="project" value="InterPro"/>
</dbReference>
<reference evidence="5 6" key="1">
    <citation type="submission" date="2018-06" db="EMBL/GenBank/DDBJ databases">
        <title>Spongiibacterium sp. HME9304 Genome sequencing and assembly.</title>
        <authorList>
            <person name="Kang H."/>
            <person name="Kim H."/>
            <person name="Joh K."/>
        </authorList>
    </citation>
    <scope>NUCLEOTIDE SEQUENCE [LARGE SCALE GENOMIC DNA]</scope>
    <source>
        <strain evidence="5 6">HME9304</strain>
    </source>
</reference>
<dbReference type="KEGG" id="spon:HME9304_03317"/>
<dbReference type="InterPro" id="IPR000277">
    <property type="entry name" value="Cys/Met-Metab_PyrdxlP-dep_enz"/>
</dbReference>
<dbReference type="InterPro" id="IPR015422">
    <property type="entry name" value="PyrdxlP-dep_Trfase_small"/>
</dbReference>
<dbReference type="PANTHER" id="PTHR11808">
    <property type="entry name" value="TRANS-SULFURATION ENZYME FAMILY MEMBER"/>
    <property type="match status" value="1"/>
</dbReference>
<evidence type="ECO:0000256" key="2">
    <source>
        <dbReference type="ARBA" id="ARBA00022898"/>
    </source>
</evidence>
<protein>
    <submittedName>
        <fullName evidence="5">Methionine gamma-lyase</fullName>
        <ecNumber evidence="5">4.4.1.11</ecNumber>
    </submittedName>
</protein>
<dbReference type="EC" id="4.4.1.11" evidence="5"/>
<comment type="similarity">
    <text evidence="4">Belongs to the trans-sulfuration enzymes family.</text>
</comment>
<dbReference type="InterPro" id="IPR015421">
    <property type="entry name" value="PyrdxlP-dep_Trfase_major"/>
</dbReference>
<keyword evidence="6" id="KW-1185">Reference proteome</keyword>
<feature type="modified residue" description="N6-(pyridoxal phosphate)lysine" evidence="3">
    <location>
        <position position="204"/>
    </location>
</feature>
<accession>A0A2Z4LWC6</accession>
<proteinExistence type="inferred from homology"/>
<dbReference type="InterPro" id="IPR015424">
    <property type="entry name" value="PyrdxlP-dep_Trfase"/>
</dbReference>
<evidence type="ECO:0000313" key="5">
    <source>
        <dbReference type="EMBL" id="AWX46285.1"/>
    </source>
</evidence>
<dbReference type="Gene3D" id="3.90.1150.10">
    <property type="entry name" value="Aspartate Aminotransferase, domain 1"/>
    <property type="match status" value="1"/>
</dbReference>
<dbReference type="PANTHER" id="PTHR11808:SF80">
    <property type="entry name" value="CYSTATHIONINE GAMMA-LYASE"/>
    <property type="match status" value="1"/>
</dbReference>
<name>A0A2Z4LWC6_9FLAO</name>
<evidence type="ECO:0000256" key="4">
    <source>
        <dbReference type="RuleBase" id="RU362118"/>
    </source>
</evidence>
<keyword evidence="2 3" id="KW-0663">Pyridoxal phosphate</keyword>
<dbReference type="AlphaFoldDB" id="A0A2Z4LWC6"/>
<evidence type="ECO:0000256" key="3">
    <source>
        <dbReference type="PIRSR" id="PIRSR001434-2"/>
    </source>
</evidence>
<dbReference type="GO" id="GO:0019346">
    <property type="term" value="P:transsulfuration"/>
    <property type="evidence" value="ECO:0007669"/>
    <property type="project" value="InterPro"/>
</dbReference>
<dbReference type="OrthoDB" id="9803729at2"/>
<dbReference type="GO" id="GO:0005737">
    <property type="term" value="C:cytoplasm"/>
    <property type="evidence" value="ECO:0007669"/>
    <property type="project" value="TreeGrafter"/>
</dbReference>
<dbReference type="Gene3D" id="3.40.640.10">
    <property type="entry name" value="Type I PLP-dependent aspartate aminotransferase-like (Major domain)"/>
    <property type="match status" value="1"/>
</dbReference>
<dbReference type="Pfam" id="PF01053">
    <property type="entry name" value="Cys_Met_Meta_PP"/>
    <property type="match status" value="1"/>
</dbReference>
<dbReference type="FunFam" id="3.40.640.10:FF:000046">
    <property type="entry name" value="Cystathionine gamma-lyase"/>
    <property type="match status" value="1"/>
</dbReference>
<gene>
    <name evidence="5" type="ORF">HME9304_03317</name>
</gene>
<dbReference type="PIRSF" id="PIRSF001434">
    <property type="entry name" value="CGS"/>
    <property type="match status" value="1"/>
</dbReference>
<evidence type="ECO:0000256" key="1">
    <source>
        <dbReference type="ARBA" id="ARBA00001933"/>
    </source>
</evidence>
<dbReference type="EMBL" id="CP030104">
    <property type="protein sequence ID" value="AWX46285.1"/>
    <property type="molecule type" value="Genomic_DNA"/>
</dbReference>
<organism evidence="5 6">
    <name type="scientific">Flagellimonas maritima</name>
    <dbReference type="NCBI Taxonomy" id="1383885"/>
    <lineage>
        <taxon>Bacteria</taxon>
        <taxon>Pseudomonadati</taxon>
        <taxon>Bacteroidota</taxon>
        <taxon>Flavobacteriia</taxon>
        <taxon>Flavobacteriales</taxon>
        <taxon>Flavobacteriaceae</taxon>
        <taxon>Flagellimonas</taxon>
    </lineage>
</organism>
<comment type="cofactor">
    <cofactor evidence="1 4">
        <name>pyridoxal 5'-phosphate</name>
        <dbReference type="ChEBI" id="CHEBI:597326"/>
    </cofactor>
</comment>
<evidence type="ECO:0000313" key="6">
    <source>
        <dbReference type="Proteomes" id="UP000248536"/>
    </source>
</evidence>
<dbReference type="Proteomes" id="UP000248536">
    <property type="component" value="Chromosome"/>
</dbReference>